<evidence type="ECO:0000313" key="1">
    <source>
        <dbReference type="EMBL" id="GME73670.1"/>
    </source>
</evidence>
<evidence type="ECO:0000313" key="2">
    <source>
        <dbReference type="Proteomes" id="UP001165120"/>
    </source>
</evidence>
<dbReference type="AlphaFoldDB" id="A0A9W6T3C8"/>
<dbReference type="OrthoDB" id="10456113at2759"/>
<proteinExistence type="predicted"/>
<dbReference type="EMBL" id="BSXN01001580">
    <property type="protein sequence ID" value="GME73670.1"/>
    <property type="molecule type" value="Genomic_DNA"/>
</dbReference>
<keyword evidence="2" id="KW-1185">Reference proteome</keyword>
<protein>
    <submittedName>
        <fullName evidence="1">Unnamed protein product</fullName>
    </submittedName>
</protein>
<dbReference type="Proteomes" id="UP001165120">
    <property type="component" value="Unassembled WGS sequence"/>
</dbReference>
<reference evidence="1" key="1">
    <citation type="submission" date="2023-04" db="EMBL/GenBank/DDBJ databases">
        <title>Candida boidinii NBRC 10035.</title>
        <authorList>
            <person name="Ichikawa N."/>
            <person name="Sato H."/>
            <person name="Tonouchi N."/>
        </authorList>
    </citation>
    <scope>NUCLEOTIDE SEQUENCE</scope>
    <source>
        <strain evidence="1">NBRC 10035</strain>
    </source>
</reference>
<sequence length="181" mass="20805">MGVCLSCLKGVNEEDDYIHSEQEPLLPEDLEDFKYEQQEADRNTKLNIIVQSSTNHYIDVSSFLQDPLQQDQQLQQFQQYQQQLQQQQQLDQMQQSQGQLSLSGYLQQPPVDSPQFGHQEIADTEDTLQDTDLNIQVLDSKQIPVNTKKNLQILHSKLSKLIDDSLKLDTSNIGDLVVQFD</sequence>
<gene>
    <name evidence="1" type="ORF">Cboi02_000413500</name>
</gene>
<comment type="caution">
    <text evidence="1">The sequence shown here is derived from an EMBL/GenBank/DDBJ whole genome shotgun (WGS) entry which is preliminary data.</text>
</comment>
<name>A0A9W6T3C8_CANBO</name>
<accession>A0A9W6T3C8</accession>
<organism evidence="1 2">
    <name type="scientific">Candida boidinii</name>
    <name type="common">Yeast</name>
    <dbReference type="NCBI Taxonomy" id="5477"/>
    <lineage>
        <taxon>Eukaryota</taxon>
        <taxon>Fungi</taxon>
        <taxon>Dikarya</taxon>
        <taxon>Ascomycota</taxon>
        <taxon>Saccharomycotina</taxon>
        <taxon>Pichiomycetes</taxon>
        <taxon>Pichiales</taxon>
        <taxon>Pichiaceae</taxon>
        <taxon>Ogataea</taxon>
        <taxon>Ogataea/Candida clade</taxon>
    </lineage>
</organism>